<evidence type="ECO:0000313" key="3">
    <source>
        <dbReference type="Proteomes" id="UP001558632"/>
    </source>
</evidence>
<evidence type="ECO:0000256" key="1">
    <source>
        <dbReference type="SAM" id="Phobius"/>
    </source>
</evidence>
<keyword evidence="1" id="KW-0472">Membrane</keyword>
<keyword evidence="3" id="KW-1185">Reference proteome</keyword>
<sequence length="124" mass="13856">MTTVSLTRIISVYGDKSWCSFFSLSPMSSIDHSNDCTHSWADQDEDSAGSAFPTLPTPRHWQGCQKFSGSSTIFRATVIRASSARLCLPIIIVAKRDITSSKLDIIKLFILLIILLILIQIFYQ</sequence>
<keyword evidence="1" id="KW-1133">Transmembrane helix</keyword>
<dbReference type="Proteomes" id="UP001558632">
    <property type="component" value="Unassembled WGS sequence"/>
</dbReference>
<accession>A0ABR3KRR1</accession>
<dbReference type="EMBL" id="JBEUSY010000170">
    <property type="protein sequence ID" value="KAL1243097.1"/>
    <property type="molecule type" value="Genomic_DNA"/>
</dbReference>
<reference evidence="2 3" key="1">
    <citation type="submission" date="2024-07" db="EMBL/GenBank/DDBJ databases">
        <title>Enhanced genomic and transcriptomic resources for Trichinella pseudospiralis and T. spiralis underpin the discovery of pronounced molecular differences between stages and species.</title>
        <authorList>
            <person name="Pasi K.K."/>
            <person name="La Rosa G."/>
            <person name="Gomez-Morales M.A."/>
            <person name="Tosini F."/>
            <person name="Sumanam S."/>
            <person name="Young N.D."/>
            <person name="Chang B.C."/>
            <person name="Robin G.B."/>
        </authorList>
    </citation>
    <scope>NUCLEOTIDE SEQUENCE [LARGE SCALE GENOMIC DNA]</scope>
    <source>
        <strain evidence="2">ISS534</strain>
    </source>
</reference>
<protein>
    <submittedName>
        <fullName evidence="2">Desmocollin-2</fullName>
    </submittedName>
</protein>
<proteinExistence type="predicted"/>
<name>A0ABR3KRR1_TRISP</name>
<organism evidence="2 3">
    <name type="scientific">Trichinella spiralis</name>
    <name type="common">Trichina worm</name>
    <dbReference type="NCBI Taxonomy" id="6334"/>
    <lineage>
        <taxon>Eukaryota</taxon>
        <taxon>Metazoa</taxon>
        <taxon>Ecdysozoa</taxon>
        <taxon>Nematoda</taxon>
        <taxon>Enoplea</taxon>
        <taxon>Dorylaimia</taxon>
        <taxon>Trichinellida</taxon>
        <taxon>Trichinellidae</taxon>
        <taxon>Trichinella</taxon>
    </lineage>
</organism>
<gene>
    <name evidence="2" type="ORF">TSPI_03358</name>
</gene>
<keyword evidence="1" id="KW-0812">Transmembrane</keyword>
<evidence type="ECO:0000313" key="2">
    <source>
        <dbReference type="EMBL" id="KAL1243097.1"/>
    </source>
</evidence>
<comment type="caution">
    <text evidence="2">The sequence shown here is derived from an EMBL/GenBank/DDBJ whole genome shotgun (WGS) entry which is preliminary data.</text>
</comment>
<feature type="transmembrane region" description="Helical" evidence="1">
    <location>
        <begin position="105"/>
        <end position="123"/>
    </location>
</feature>